<organism evidence="1">
    <name type="scientific">Anguilla anguilla</name>
    <name type="common">European freshwater eel</name>
    <name type="synonym">Muraena anguilla</name>
    <dbReference type="NCBI Taxonomy" id="7936"/>
    <lineage>
        <taxon>Eukaryota</taxon>
        <taxon>Metazoa</taxon>
        <taxon>Chordata</taxon>
        <taxon>Craniata</taxon>
        <taxon>Vertebrata</taxon>
        <taxon>Euteleostomi</taxon>
        <taxon>Actinopterygii</taxon>
        <taxon>Neopterygii</taxon>
        <taxon>Teleostei</taxon>
        <taxon>Anguilliformes</taxon>
        <taxon>Anguillidae</taxon>
        <taxon>Anguilla</taxon>
    </lineage>
</organism>
<name>A0A0E9VVS5_ANGAN</name>
<dbReference type="EMBL" id="GBXM01032711">
    <property type="protein sequence ID" value="JAH75866.1"/>
    <property type="molecule type" value="Transcribed_RNA"/>
</dbReference>
<reference evidence="1" key="2">
    <citation type="journal article" date="2015" name="Fish Shellfish Immunol.">
        <title>Early steps in the European eel (Anguilla anguilla)-Vibrio vulnificus interaction in the gills: Role of the RtxA13 toxin.</title>
        <authorList>
            <person name="Callol A."/>
            <person name="Pajuelo D."/>
            <person name="Ebbesson L."/>
            <person name="Teles M."/>
            <person name="MacKenzie S."/>
            <person name="Amaro C."/>
        </authorList>
    </citation>
    <scope>NUCLEOTIDE SEQUENCE</scope>
</reference>
<sequence length="41" mass="4561">MRQSDSLNITCPRPGYLCSLNYHGDIPQFKASQLCDTENSG</sequence>
<dbReference type="EMBL" id="GBXM01027162">
    <property type="protein sequence ID" value="JAH81415.1"/>
    <property type="molecule type" value="Transcribed_RNA"/>
</dbReference>
<reference evidence="1" key="1">
    <citation type="submission" date="2014-11" db="EMBL/GenBank/DDBJ databases">
        <authorList>
            <person name="Amaro Gonzalez C."/>
        </authorList>
    </citation>
    <scope>NUCLEOTIDE SEQUENCE</scope>
</reference>
<evidence type="ECO:0000313" key="1">
    <source>
        <dbReference type="EMBL" id="JAH81415.1"/>
    </source>
</evidence>
<proteinExistence type="predicted"/>
<protein>
    <submittedName>
        <fullName evidence="1">Uncharacterized protein</fullName>
    </submittedName>
</protein>
<accession>A0A0E9VVS5</accession>
<dbReference type="AlphaFoldDB" id="A0A0E9VVS5"/>